<dbReference type="HOGENOM" id="CLU_739752_0_0_1"/>
<dbReference type="InParanoid" id="S8F250"/>
<dbReference type="OrthoDB" id="2756145at2759"/>
<gene>
    <name evidence="2" type="ORF">FOMPIDRAFT_1020760</name>
</gene>
<feature type="compositionally biased region" description="Low complexity" evidence="1">
    <location>
        <begin position="63"/>
        <end position="72"/>
    </location>
</feature>
<protein>
    <submittedName>
        <fullName evidence="2">Uncharacterized protein</fullName>
    </submittedName>
</protein>
<reference evidence="2 3" key="1">
    <citation type="journal article" date="2012" name="Science">
        <title>The Paleozoic origin of enzymatic lignin decomposition reconstructed from 31 fungal genomes.</title>
        <authorList>
            <person name="Floudas D."/>
            <person name="Binder M."/>
            <person name="Riley R."/>
            <person name="Barry K."/>
            <person name="Blanchette R.A."/>
            <person name="Henrissat B."/>
            <person name="Martinez A.T."/>
            <person name="Otillar R."/>
            <person name="Spatafora J.W."/>
            <person name="Yadav J.S."/>
            <person name="Aerts A."/>
            <person name="Benoit I."/>
            <person name="Boyd A."/>
            <person name="Carlson A."/>
            <person name="Copeland A."/>
            <person name="Coutinho P.M."/>
            <person name="de Vries R.P."/>
            <person name="Ferreira P."/>
            <person name="Findley K."/>
            <person name="Foster B."/>
            <person name="Gaskell J."/>
            <person name="Glotzer D."/>
            <person name="Gorecki P."/>
            <person name="Heitman J."/>
            <person name="Hesse C."/>
            <person name="Hori C."/>
            <person name="Igarashi K."/>
            <person name="Jurgens J.A."/>
            <person name="Kallen N."/>
            <person name="Kersten P."/>
            <person name="Kohler A."/>
            <person name="Kuees U."/>
            <person name="Kumar T.K.A."/>
            <person name="Kuo A."/>
            <person name="LaButti K."/>
            <person name="Larrondo L.F."/>
            <person name="Lindquist E."/>
            <person name="Ling A."/>
            <person name="Lombard V."/>
            <person name="Lucas S."/>
            <person name="Lundell T."/>
            <person name="Martin R."/>
            <person name="McLaughlin D.J."/>
            <person name="Morgenstern I."/>
            <person name="Morin E."/>
            <person name="Murat C."/>
            <person name="Nagy L.G."/>
            <person name="Nolan M."/>
            <person name="Ohm R.A."/>
            <person name="Patyshakuliyeva A."/>
            <person name="Rokas A."/>
            <person name="Ruiz-Duenas F.J."/>
            <person name="Sabat G."/>
            <person name="Salamov A."/>
            <person name="Samejima M."/>
            <person name="Schmutz J."/>
            <person name="Slot J.C."/>
            <person name="St John F."/>
            <person name="Stenlid J."/>
            <person name="Sun H."/>
            <person name="Sun S."/>
            <person name="Syed K."/>
            <person name="Tsang A."/>
            <person name="Wiebenga A."/>
            <person name="Young D."/>
            <person name="Pisabarro A."/>
            <person name="Eastwood D.C."/>
            <person name="Martin F."/>
            <person name="Cullen D."/>
            <person name="Grigoriev I.V."/>
            <person name="Hibbett D.S."/>
        </authorList>
    </citation>
    <scope>NUCLEOTIDE SEQUENCE</scope>
    <source>
        <strain evidence="3">FP-58527</strain>
    </source>
</reference>
<feature type="compositionally biased region" description="Basic residues" evidence="1">
    <location>
        <begin position="166"/>
        <end position="197"/>
    </location>
</feature>
<feature type="compositionally biased region" description="Basic and acidic residues" evidence="1">
    <location>
        <begin position="131"/>
        <end position="144"/>
    </location>
</feature>
<feature type="region of interest" description="Disordered" evidence="1">
    <location>
        <begin position="63"/>
        <end position="199"/>
    </location>
</feature>
<proteinExistence type="predicted"/>
<sequence>MSSLMPTMPLNLNLTILRTSVDLGDQMEYHFSESLDTQEYYTLNPAELAQDVMSMAVQDPTGLLSLDLPDLPDLSESEEDESDEDEPTTGLPTTMEKLAIQPEKEEGELTEEEEPSDDEDNVINQGFTVGEGKDKKLKMPEHTYKNIPAGSTIQPPAGASETVQLGKRKPGKRSHGSSQAYKHRRKERKLAHKKASKPSKIAGLQARVQHLGQTVVVPTFSIIRDVNVTTTGWQGLPPPASSSKDIIKRWKNGSIKEDIGKNFLPLPYLGDDKSSALKILDKNGRLFLYRAFLAPFLQEGVEKFARIHQLLIGPSLEDSKLQKKYRDGDRGSHLPCILGNWRQSSQVVRVLKWHEDNLDIVNKVLEDPFFIDLVRYEASAAWHREHTQTSPMFGLFWNFCLNGYFPGQQRVHCKPHADSKNPIGDIISTMARDPG</sequence>
<name>S8F250_FOMSC</name>
<evidence type="ECO:0000256" key="1">
    <source>
        <dbReference type="SAM" id="MobiDB-lite"/>
    </source>
</evidence>
<feature type="compositionally biased region" description="Acidic residues" evidence="1">
    <location>
        <begin position="105"/>
        <end position="121"/>
    </location>
</feature>
<dbReference type="Proteomes" id="UP000015241">
    <property type="component" value="Unassembled WGS sequence"/>
</dbReference>
<accession>S8F250</accession>
<dbReference type="AlphaFoldDB" id="S8F250"/>
<dbReference type="STRING" id="743788.S8F250"/>
<evidence type="ECO:0000313" key="2">
    <source>
        <dbReference type="EMBL" id="EPS93074.1"/>
    </source>
</evidence>
<organism evidence="2 3">
    <name type="scientific">Fomitopsis schrenkii</name>
    <name type="common">Brown rot fungus</name>
    <dbReference type="NCBI Taxonomy" id="2126942"/>
    <lineage>
        <taxon>Eukaryota</taxon>
        <taxon>Fungi</taxon>
        <taxon>Dikarya</taxon>
        <taxon>Basidiomycota</taxon>
        <taxon>Agaricomycotina</taxon>
        <taxon>Agaricomycetes</taxon>
        <taxon>Polyporales</taxon>
        <taxon>Fomitopsis</taxon>
    </lineage>
</organism>
<keyword evidence="3" id="KW-1185">Reference proteome</keyword>
<dbReference type="eggNOG" id="ENOG502SN7X">
    <property type="taxonomic scope" value="Eukaryota"/>
</dbReference>
<feature type="compositionally biased region" description="Acidic residues" evidence="1">
    <location>
        <begin position="73"/>
        <end position="87"/>
    </location>
</feature>
<evidence type="ECO:0000313" key="3">
    <source>
        <dbReference type="Proteomes" id="UP000015241"/>
    </source>
</evidence>
<dbReference type="EMBL" id="KE504302">
    <property type="protein sequence ID" value="EPS93074.1"/>
    <property type="molecule type" value="Genomic_DNA"/>
</dbReference>